<evidence type="ECO:0000256" key="9">
    <source>
        <dbReference type="ARBA" id="ARBA00052559"/>
    </source>
</evidence>
<dbReference type="Proteomes" id="UP000663825">
    <property type="component" value="Unassembled WGS sequence"/>
</dbReference>
<feature type="domain" description="Aminotransferase class I/classII large" evidence="14">
    <location>
        <begin position="65"/>
        <end position="411"/>
    </location>
</feature>
<evidence type="ECO:0000256" key="4">
    <source>
        <dbReference type="ARBA" id="ARBA00022679"/>
    </source>
</evidence>
<comment type="similarity">
    <text evidence="2">Belongs to the protease inhibitor I13 (potato type I serine protease inhibitor) family.</text>
</comment>
<dbReference type="Gene3D" id="3.90.1150.10">
    <property type="entry name" value="Aspartate Aminotransferase, domain 1"/>
    <property type="match status" value="1"/>
</dbReference>
<proteinExistence type="inferred from homology"/>
<dbReference type="FunFam" id="3.40.640.10:FF:000006">
    <property type="entry name" value="5-aminolevulinate synthase, mitochondrial"/>
    <property type="match status" value="1"/>
</dbReference>
<evidence type="ECO:0000259" key="14">
    <source>
        <dbReference type="Pfam" id="PF00155"/>
    </source>
</evidence>
<dbReference type="PROSITE" id="PS00599">
    <property type="entry name" value="AA_TRANSFER_CLASS_2"/>
    <property type="match status" value="1"/>
</dbReference>
<dbReference type="InterPro" id="IPR015422">
    <property type="entry name" value="PyrdxlP-dep_Trfase_small"/>
</dbReference>
<name>A0A817LUH5_9BILA</name>
<comment type="catalytic activity">
    <reaction evidence="9">
        <text>glycine + acetyl-CoA = (2S)-2-amino-3-oxobutanoate + CoA</text>
        <dbReference type="Rhea" id="RHEA:20736"/>
        <dbReference type="ChEBI" id="CHEBI:57287"/>
        <dbReference type="ChEBI" id="CHEBI:57288"/>
        <dbReference type="ChEBI" id="CHEBI:57305"/>
        <dbReference type="ChEBI" id="CHEBI:78948"/>
        <dbReference type="EC" id="2.3.1.29"/>
    </reaction>
    <physiologicalReaction direction="right-to-left" evidence="9">
        <dbReference type="Rhea" id="RHEA:20738"/>
    </physiologicalReaction>
</comment>
<dbReference type="GO" id="GO:0004867">
    <property type="term" value="F:serine-type endopeptidase inhibitor activity"/>
    <property type="evidence" value="ECO:0007669"/>
    <property type="project" value="UniProtKB-KW"/>
</dbReference>
<dbReference type="OrthoDB" id="10263824at2759"/>
<protein>
    <recommendedName>
        <fullName evidence="11">2-amino-3-ketobutyrate coenzyme A ligase, mitochondrial</fullName>
        <ecNumber evidence="10">2.3.1.29</ecNumber>
    </recommendedName>
    <alternativeName>
        <fullName evidence="12">Aminoacetone synthase</fullName>
    </alternativeName>
    <alternativeName>
        <fullName evidence="13">Glycine acetyltransferase</fullName>
    </alternativeName>
</protein>
<comment type="similarity">
    <text evidence="3">Belongs to the class-II pyridoxal-phosphate-dependent aminotransferase family.</text>
</comment>
<evidence type="ECO:0000256" key="5">
    <source>
        <dbReference type="ARBA" id="ARBA00022690"/>
    </source>
</evidence>
<dbReference type="EMBL" id="CAJNXB010000128">
    <property type="protein sequence ID" value="CAF3029118.1"/>
    <property type="molecule type" value="Genomic_DNA"/>
</dbReference>
<dbReference type="GO" id="GO:0030170">
    <property type="term" value="F:pyridoxal phosphate binding"/>
    <property type="evidence" value="ECO:0007669"/>
    <property type="project" value="InterPro"/>
</dbReference>
<keyword evidence="8" id="KW-0012">Acyltransferase</keyword>
<dbReference type="PANTHER" id="PTHR13693">
    <property type="entry name" value="CLASS II AMINOTRANSFERASE/8-AMINO-7-OXONONANOATE SYNTHASE"/>
    <property type="match status" value="1"/>
</dbReference>
<sequence>MISIRFLLRPLQQSSKRRLSTLSQVIDKRLNSELDSIRQAGTWKSERIISTSQSAHIKVQNSKNDLLNFCANNYLGLANNTEIIKAAKNALDEYGAGLSSVRFICGTQTIHKQLEQAIAKFHKREDAILYISCFDANAGIFETLLKEQDYIISDELNHASIIDGIRLCKAKRLRYKNKDMSDLESKLQESHNDKTENVIRLIATDGVFSMDGTIAPLPDIRRLADKYKALVFIDECHATGFFGKTGRGTEEHFDMIGGVDIINSTLGKALGGAAGGYTTGPKALIDLLRQRSRPYLFSNTLPPPIVASAMKAIELIDNDTSLPGRVLDNAKYFRQEMQELGFKILGDDHPICPVMLGDARLASQFADEMLKRGIYVIGFSYPVVPKDRARIRVQVSAAHSKADLQRCIDAFAQVDTIKRRNIIMSGGPNSWSQFVGKKADDAESHIKSEGFDTEVMPEGAPCTRDFRPNRVRIFVDTNNVVVATPHTG</sequence>
<evidence type="ECO:0000256" key="13">
    <source>
        <dbReference type="ARBA" id="ARBA00078624"/>
    </source>
</evidence>
<dbReference type="Gene3D" id="3.40.640.10">
    <property type="entry name" value="Type I PLP-dependent aspartate aminotransferase-like (Major domain)"/>
    <property type="match status" value="1"/>
</dbReference>
<evidence type="ECO:0000256" key="8">
    <source>
        <dbReference type="ARBA" id="ARBA00023315"/>
    </source>
</evidence>
<dbReference type="GO" id="GO:0008890">
    <property type="term" value="F:glycine C-acetyltransferase activity"/>
    <property type="evidence" value="ECO:0007669"/>
    <property type="project" value="UniProtKB-EC"/>
</dbReference>
<gene>
    <name evidence="15" type="ORF">TIS948_LOCUS2879</name>
</gene>
<comment type="caution">
    <text evidence="15">The sequence shown here is derived from an EMBL/GenBank/DDBJ whole genome shotgun (WGS) entry which is preliminary data.</text>
</comment>
<reference evidence="15" key="1">
    <citation type="submission" date="2021-02" db="EMBL/GenBank/DDBJ databases">
        <authorList>
            <person name="Nowell W R."/>
        </authorList>
    </citation>
    <scope>NUCLEOTIDE SEQUENCE</scope>
</reference>
<evidence type="ECO:0000256" key="1">
    <source>
        <dbReference type="ARBA" id="ARBA00001933"/>
    </source>
</evidence>
<dbReference type="GO" id="GO:0005739">
    <property type="term" value="C:mitochondrion"/>
    <property type="evidence" value="ECO:0007669"/>
    <property type="project" value="TreeGrafter"/>
</dbReference>
<keyword evidence="6" id="KW-0663">Pyridoxal phosphate</keyword>
<dbReference type="GO" id="GO:0006567">
    <property type="term" value="P:L-threonine catabolic process"/>
    <property type="evidence" value="ECO:0007669"/>
    <property type="project" value="InterPro"/>
</dbReference>
<dbReference type="InterPro" id="IPR015424">
    <property type="entry name" value="PyrdxlP-dep_Trfase"/>
</dbReference>
<dbReference type="InterPro" id="IPR004839">
    <property type="entry name" value="Aminotransferase_I/II_large"/>
</dbReference>
<dbReference type="InterPro" id="IPR000864">
    <property type="entry name" value="Prot_inh_pot1"/>
</dbReference>
<dbReference type="SUPFAM" id="SSF53383">
    <property type="entry name" value="PLP-dependent transferases"/>
    <property type="match status" value="1"/>
</dbReference>
<evidence type="ECO:0000256" key="2">
    <source>
        <dbReference type="ARBA" id="ARBA00008210"/>
    </source>
</evidence>
<keyword evidence="4" id="KW-0808">Transferase</keyword>
<comment type="cofactor">
    <cofactor evidence="1">
        <name>pyridoxal 5'-phosphate</name>
        <dbReference type="ChEBI" id="CHEBI:597326"/>
    </cofactor>
</comment>
<keyword evidence="7" id="KW-0722">Serine protease inhibitor</keyword>
<evidence type="ECO:0000256" key="12">
    <source>
        <dbReference type="ARBA" id="ARBA00075633"/>
    </source>
</evidence>
<dbReference type="CDD" id="cd06454">
    <property type="entry name" value="KBL_like"/>
    <property type="match status" value="1"/>
</dbReference>
<dbReference type="AlphaFoldDB" id="A0A817LUH5"/>
<dbReference type="NCBIfam" id="NF005394">
    <property type="entry name" value="PRK06939.1"/>
    <property type="match status" value="1"/>
</dbReference>
<evidence type="ECO:0000256" key="10">
    <source>
        <dbReference type="ARBA" id="ARBA00067076"/>
    </source>
</evidence>
<dbReference type="Pfam" id="PF00155">
    <property type="entry name" value="Aminotran_1_2"/>
    <property type="match status" value="1"/>
</dbReference>
<dbReference type="PANTHER" id="PTHR13693:SF102">
    <property type="entry name" value="2-AMINO-3-KETOBUTYRATE COENZYME A LIGASE, MITOCHONDRIAL"/>
    <property type="match status" value="1"/>
</dbReference>
<accession>A0A817LUH5</accession>
<dbReference type="FunFam" id="3.90.1150.10:FF:000004">
    <property type="entry name" value="2-amino-3-ketobutyrate coenzyme A ligase"/>
    <property type="match status" value="1"/>
</dbReference>
<dbReference type="InterPro" id="IPR050087">
    <property type="entry name" value="AON_synthase_class-II"/>
</dbReference>
<dbReference type="InterPro" id="IPR001917">
    <property type="entry name" value="Aminotrans_II_pyridoxalP_BS"/>
</dbReference>
<evidence type="ECO:0000313" key="16">
    <source>
        <dbReference type="Proteomes" id="UP000663825"/>
    </source>
</evidence>
<organism evidence="15 16">
    <name type="scientific">Rotaria socialis</name>
    <dbReference type="NCBI Taxonomy" id="392032"/>
    <lineage>
        <taxon>Eukaryota</taxon>
        <taxon>Metazoa</taxon>
        <taxon>Spiralia</taxon>
        <taxon>Gnathifera</taxon>
        <taxon>Rotifera</taxon>
        <taxon>Eurotatoria</taxon>
        <taxon>Bdelloidea</taxon>
        <taxon>Philodinida</taxon>
        <taxon>Philodinidae</taxon>
        <taxon>Rotaria</taxon>
    </lineage>
</organism>
<dbReference type="NCBIfam" id="TIGR01822">
    <property type="entry name" value="2am3keto_CoA"/>
    <property type="match status" value="1"/>
</dbReference>
<evidence type="ECO:0000256" key="6">
    <source>
        <dbReference type="ARBA" id="ARBA00022898"/>
    </source>
</evidence>
<dbReference type="SUPFAM" id="SSF54654">
    <property type="entry name" value="CI-2 family of serine protease inhibitors"/>
    <property type="match status" value="1"/>
</dbReference>
<dbReference type="HAMAP" id="MF_00985">
    <property type="entry name" value="2am3keto_CoA_ligase"/>
    <property type="match status" value="1"/>
</dbReference>
<dbReference type="Gene3D" id="3.30.10.10">
    <property type="entry name" value="Trypsin Inhibitor V, subunit A"/>
    <property type="match status" value="1"/>
</dbReference>
<dbReference type="InterPro" id="IPR015421">
    <property type="entry name" value="PyrdxlP-dep_Trfase_major"/>
</dbReference>
<keyword evidence="5" id="KW-0646">Protease inhibitor</keyword>
<dbReference type="InterPro" id="IPR011282">
    <property type="entry name" value="2am3keto_CoA_ligase"/>
</dbReference>
<dbReference type="Pfam" id="PF00280">
    <property type="entry name" value="potato_inhibit"/>
    <property type="match status" value="1"/>
</dbReference>
<dbReference type="EC" id="2.3.1.29" evidence="10"/>
<evidence type="ECO:0000313" key="15">
    <source>
        <dbReference type="EMBL" id="CAF3029118.1"/>
    </source>
</evidence>
<evidence type="ECO:0000256" key="7">
    <source>
        <dbReference type="ARBA" id="ARBA00022900"/>
    </source>
</evidence>
<dbReference type="InterPro" id="IPR036354">
    <property type="entry name" value="Prot_inh_pot1_sf"/>
</dbReference>
<dbReference type="GO" id="GO:0009611">
    <property type="term" value="P:response to wounding"/>
    <property type="evidence" value="ECO:0007669"/>
    <property type="project" value="InterPro"/>
</dbReference>
<evidence type="ECO:0000256" key="11">
    <source>
        <dbReference type="ARBA" id="ARBA00069660"/>
    </source>
</evidence>
<evidence type="ECO:0000256" key="3">
    <source>
        <dbReference type="ARBA" id="ARBA00008392"/>
    </source>
</evidence>